<gene>
    <name evidence="1" type="ORF">S06H3_34502</name>
</gene>
<reference evidence="1" key="1">
    <citation type="journal article" date="2014" name="Front. Microbiol.">
        <title>High frequency of phylogenetically diverse reductive dehalogenase-homologous genes in deep subseafloor sedimentary metagenomes.</title>
        <authorList>
            <person name="Kawai M."/>
            <person name="Futagami T."/>
            <person name="Toyoda A."/>
            <person name="Takaki Y."/>
            <person name="Nishi S."/>
            <person name="Hori S."/>
            <person name="Arai W."/>
            <person name="Tsubouchi T."/>
            <person name="Morono Y."/>
            <person name="Uchiyama I."/>
            <person name="Ito T."/>
            <person name="Fujiyama A."/>
            <person name="Inagaki F."/>
            <person name="Takami H."/>
        </authorList>
    </citation>
    <scope>NUCLEOTIDE SEQUENCE</scope>
    <source>
        <strain evidence="1">Expedition CK06-06</strain>
    </source>
</reference>
<organism evidence="1">
    <name type="scientific">marine sediment metagenome</name>
    <dbReference type="NCBI Taxonomy" id="412755"/>
    <lineage>
        <taxon>unclassified sequences</taxon>
        <taxon>metagenomes</taxon>
        <taxon>ecological metagenomes</taxon>
    </lineage>
</organism>
<proteinExistence type="predicted"/>
<accession>X1MGI2</accession>
<evidence type="ECO:0000313" key="1">
    <source>
        <dbReference type="EMBL" id="GAI30383.1"/>
    </source>
</evidence>
<sequence>IHKLLPEGINTEAHYIYSIYNNSDQIGVLWFKLNEQ</sequence>
<feature type="non-terminal residue" evidence="1">
    <location>
        <position position="1"/>
    </location>
</feature>
<protein>
    <submittedName>
        <fullName evidence="1">Uncharacterized protein</fullName>
    </submittedName>
</protein>
<dbReference type="AlphaFoldDB" id="X1MGI2"/>
<dbReference type="EMBL" id="BARV01020718">
    <property type="protein sequence ID" value="GAI30383.1"/>
    <property type="molecule type" value="Genomic_DNA"/>
</dbReference>
<comment type="caution">
    <text evidence="1">The sequence shown here is derived from an EMBL/GenBank/DDBJ whole genome shotgun (WGS) entry which is preliminary data.</text>
</comment>
<name>X1MGI2_9ZZZZ</name>